<dbReference type="EMBL" id="CP002046">
    <property type="protein sequence ID" value="EAP88080.1"/>
    <property type="molecule type" value="Genomic_DNA"/>
</dbReference>
<protein>
    <recommendedName>
        <fullName evidence="3">DUF1697 domain-containing protein</fullName>
    </recommendedName>
</protein>
<dbReference type="eggNOG" id="COG3797">
    <property type="taxonomic scope" value="Bacteria"/>
</dbReference>
<dbReference type="InterPro" id="IPR012545">
    <property type="entry name" value="DUF1697"/>
</dbReference>
<organism evidence="1 2">
    <name type="scientific">Croceibacter atlanticus (strain ATCC BAA-628 / JCM 21780 / CIP 108009 / IAM 15332 / KCTC 12090 / HTCC2559)</name>
    <dbReference type="NCBI Taxonomy" id="216432"/>
    <lineage>
        <taxon>Bacteria</taxon>
        <taxon>Pseudomonadati</taxon>
        <taxon>Bacteroidota</taxon>
        <taxon>Flavobacteriia</taxon>
        <taxon>Flavobacteriales</taxon>
        <taxon>Flavobacteriaceae</taxon>
        <taxon>Croceibacter</taxon>
    </lineage>
</organism>
<dbReference type="HOGENOM" id="CLU_106303_2_0_10"/>
<name>A3U763_CROAH</name>
<dbReference type="AlphaFoldDB" id="A3U763"/>
<keyword evidence="2" id="KW-1185">Reference proteome</keyword>
<dbReference type="OrthoDB" id="9806494at2"/>
<evidence type="ECO:0008006" key="3">
    <source>
        <dbReference type="Google" id="ProtNLM"/>
    </source>
</evidence>
<dbReference type="Gene3D" id="3.30.70.1280">
    <property type="entry name" value="SP0830-like domains"/>
    <property type="match status" value="1"/>
</dbReference>
<dbReference type="STRING" id="216432.CA2559_04955"/>
<dbReference type="PIRSF" id="PIRSF008502">
    <property type="entry name" value="UCP008502"/>
    <property type="match status" value="1"/>
</dbReference>
<dbReference type="Proteomes" id="UP000002297">
    <property type="component" value="Chromosome"/>
</dbReference>
<reference evidence="1 2" key="1">
    <citation type="journal article" date="2010" name="J. Bacteriol.">
        <title>The complete genome sequence of Croceibacter atlanticus HTCC2559T.</title>
        <authorList>
            <person name="Oh H.M."/>
            <person name="Kang I."/>
            <person name="Ferriera S."/>
            <person name="Giovannoni S.J."/>
            <person name="Cho J.C."/>
        </authorList>
    </citation>
    <scope>NUCLEOTIDE SEQUENCE [LARGE SCALE GENOMIC DNA]</scope>
    <source>
        <strain evidence="2">ATCC BAA-628 / HTCC2559 / KCTC 12090</strain>
    </source>
</reference>
<accession>A3U763</accession>
<dbReference type="PANTHER" id="PTHR36439:SF1">
    <property type="entry name" value="DUF1697 DOMAIN-CONTAINING PROTEIN"/>
    <property type="match status" value="1"/>
</dbReference>
<evidence type="ECO:0000313" key="2">
    <source>
        <dbReference type="Proteomes" id="UP000002297"/>
    </source>
</evidence>
<dbReference type="GeneID" id="89452782"/>
<gene>
    <name evidence="1" type="ordered locus">CA2559_04955</name>
</gene>
<dbReference type="Pfam" id="PF08002">
    <property type="entry name" value="DUF1697"/>
    <property type="match status" value="1"/>
</dbReference>
<dbReference type="KEGG" id="cat:CA2559_04955"/>
<dbReference type="PANTHER" id="PTHR36439">
    <property type="entry name" value="BLL4334 PROTEIN"/>
    <property type="match status" value="1"/>
</dbReference>
<dbReference type="SUPFAM" id="SSF160379">
    <property type="entry name" value="SP0830-like"/>
    <property type="match status" value="1"/>
</dbReference>
<proteinExistence type="predicted"/>
<evidence type="ECO:0000313" key="1">
    <source>
        <dbReference type="EMBL" id="EAP88080.1"/>
    </source>
</evidence>
<sequence length="177" mass="20119">MNTYIALLRGINVGGHKKILMADLRLLFESLEFKNVKTYIQSGNILFKAPIENNGLQELIKQAIKNKYGWDIPVIILTPNKLDKLVKSSPFTNDQLEKSYFCFYQSKPKSENVTSLNKQQFIDEHFVATSTCVYIVYEKGAGRAKLTTNKMESTLNVSITARNYKTVSKLITLSKTL</sequence>
<dbReference type="RefSeq" id="WP_013186756.1">
    <property type="nucleotide sequence ID" value="NC_014230.1"/>
</dbReference>